<dbReference type="Gene3D" id="3.30.70.260">
    <property type="match status" value="1"/>
</dbReference>
<proteinExistence type="inferred from homology"/>
<reference evidence="12" key="1">
    <citation type="journal article" date="2013" name="Nature">
        <title>Pan genome of the phytoplankton Emiliania underpins its global distribution.</title>
        <authorList>
            <person name="Read B.A."/>
            <person name="Kegel J."/>
            <person name="Klute M.J."/>
            <person name="Kuo A."/>
            <person name="Lefebvre S.C."/>
            <person name="Maumus F."/>
            <person name="Mayer C."/>
            <person name="Miller J."/>
            <person name="Monier A."/>
            <person name="Salamov A."/>
            <person name="Young J."/>
            <person name="Aguilar M."/>
            <person name="Claverie J.M."/>
            <person name="Frickenhaus S."/>
            <person name="Gonzalez K."/>
            <person name="Herman E.K."/>
            <person name="Lin Y.C."/>
            <person name="Napier J."/>
            <person name="Ogata H."/>
            <person name="Sarno A.F."/>
            <person name="Shmutz J."/>
            <person name="Schroeder D."/>
            <person name="de Vargas C."/>
            <person name="Verret F."/>
            <person name="von Dassow P."/>
            <person name="Valentin K."/>
            <person name="Van de Peer Y."/>
            <person name="Wheeler G."/>
            <person name="Dacks J.B."/>
            <person name="Delwiche C.F."/>
            <person name="Dyhrman S.T."/>
            <person name="Glockner G."/>
            <person name="John U."/>
            <person name="Richards T."/>
            <person name="Worden A.Z."/>
            <person name="Zhang X."/>
            <person name="Grigoriev I.V."/>
            <person name="Allen A.E."/>
            <person name="Bidle K."/>
            <person name="Borodovsky M."/>
            <person name="Bowler C."/>
            <person name="Brownlee C."/>
            <person name="Cock J.M."/>
            <person name="Elias M."/>
            <person name="Gladyshev V.N."/>
            <person name="Groth M."/>
            <person name="Guda C."/>
            <person name="Hadaegh A."/>
            <person name="Iglesias-Rodriguez M.D."/>
            <person name="Jenkins J."/>
            <person name="Jones B.M."/>
            <person name="Lawson T."/>
            <person name="Leese F."/>
            <person name="Lindquist E."/>
            <person name="Lobanov A."/>
            <person name="Lomsadze A."/>
            <person name="Malik S.B."/>
            <person name="Marsh M.E."/>
            <person name="Mackinder L."/>
            <person name="Mock T."/>
            <person name="Mueller-Roeber B."/>
            <person name="Pagarete A."/>
            <person name="Parker M."/>
            <person name="Probert I."/>
            <person name="Quesneville H."/>
            <person name="Raines C."/>
            <person name="Rensing S.A."/>
            <person name="Riano-Pachon D.M."/>
            <person name="Richier S."/>
            <person name="Rokitta S."/>
            <person name="Shiraiwa Y."/>
            <person name="Soanes D.M."/>
            <person name="van der Giezen M."/>
            <person name="Wahlund T.M."/>
            <person name="Williams B."/>
            <person name="Wilson W."/>
            <person name="Wolfe G."/>
            <person name="Wurch L.L."/>
        </authorList>
    </citation>
    <scope>NUCLEOTIDE SEQUENCE</scope>
</reference>
<evidence type="ECO:0000259" key="9">
    <source>
        <dbReference type="PROSITE" id="PS51171"/>
    </source>
</evidence>
<dbReference type="Pfam" id="PF02153">
    <property type="entry name" value="PDH_N"/>
    <property type="match status" value="1"/>
</dbReference>
<dbReference type="InterPro" id="IPR001086">
    <property type="entry name" value="Preph_deHydtase"/>
</dbReference>
<evidence type="ECO:0000313" key="12">
    <source>
        <dbReference type="Proteomes" id="UP000013827"/>
    </source>
</evidence>
<evidence type="ECO:0000313" key="11">
    <source>
        <dbReference type="EnsemblProtists" id="EOD38649"/>
    </source>
</evidence>
<sequence length="990" mass="104356">MSQPTVGFQGVPGAYSESASIEAFAAAGVDEIQARGFHTFEDVFVALSKGAIDYAVLPVENTLGGSIHVNYDLLLRFHGAVHILGEYTLRVRHTLLALPGVQLNDIKKAMSHPQALAQTESYLRTAGIAPLVGYDTAGSAELVVQQGLRDTAAIASIHAAKVHGLEVLDYGIEDDPNNFTRFLILSRAAPPPGALLGFAAKTSVVFTPHRDEAGVLFKAMSVFAVRDINLSKIESRPHKPGVLGAGAGPAAGASGGAEARRASAANGTAVVPAASFEYTFYVDLLVGVEEDGTQNALRHLREMCSSFSVLGCYPQNGLVLRPADGSPQTDASPPASSGARVSHGPATRLRVGIVGFGTFGQFLARRWVGRGHAVFAHSRGDYAKTAAGMGVAWVPDAAALSELSVDVLFVATSILSFEKVLRALPAPLLEKALVVDVLSVKAHAKQTMLAVLPPTADVLCTHPMFGPDSGRHGWQGLPCVYDQARAAPDAADCRGGCQMVKLSCERHDALAAASQFVTHLTGRLLSKLQLQPSPIATQGFKALLQLVDNTRAPPSFGLFCARERRLFTAAGVWTGAAFSELRREILDFGAAPPAPAGEIAISRTVAAMPASATVAISDLAIELKRQGKPVISLSVGEPDFSPPPEVMEAAHEALREGKVKYTALAGSHELRSAVCDDLLRRKGLKYEPSQVVCCCGAKQAILQAVLALCNPGGDVTAPTPRCDMSRTRPLDATGDEIIVPTPYWPSHLGTAQLRGAMLILCNPSNPTGALLPRAALEGVAAVLRRHPQVVVLADEIYELIAYDEPHVAFATLEGMYERTLTVNGFSKGAAMTGFRLGYVCGPHGAIKAMAKVQGNNTSCPSSIAQHAGVAAVTHAHGAFAEAATANFRRKRDYVVGRLRGMAGVSCPVPQGAFYVFPTVSAFYGRTAPSGAAPHDSTSLCDYLLREEHLALVPGAGFGAPGCVRISYATSMEALQEAMDRMERGLAKLCK</sequence>
<dbReference type="OMA" id="FCKFVRV"/>
<dbReference type="SUPFAM" id="SSF53383">
    <property type="entry name" value="PLP-dependent transferases"/>
    <property type="match status" value="1"/>
</dbReference>
<dbReference type="KEGG" id="ehx:EMIHUDRAFT_454633"/>
<comment type="similarity">
    <text evidence="2">Belongs to the class-I pyridoxal-phosphate-dependent aminotransferase family.</text>
</comment>
<name>A0A0D3KSB4_EMIH1</name>
<dbReference type="eggNOG" id="KOG0257">
    <property type="taxonomic scope" value="Eukaryota"/>
</dbReference>
<dbReference type="InterPro" id="IPR004838">
    <property type="entry name" value="NHTrfase_class1_PyrdxlP-BS"/>
</dbReference>
<dbReference type="PROSITE" id="PS51171">
    <property type="entry name" value="PREPHENATE_DEHYDR_3"/>
    <property type="match status" value="1"/>
</dbReference>
<dbReference type="STRING" id="2903.R1FYN3"/>
<dbReference type="Gene3D" id="3.40.50.720">
    <property type="entry name" value="NAD(P)-binding Rossmann-like Domain"/>
    <property type="match status" value="1"/>
</dbReference>
<dbReference type="Pfam" id="PF00800">
    <property type="entry name" value="PDT"/>
    <property type="match status" value="1"/>
</dbReference>
<dbReference type="PROSITE" id="PS00105">
    <property type="entry name" value="AA_TRANSFER_CLASS_1"/>
    <property type="match status" value="1"/>
</dbReference>
<keyword evidence="5" id="KW-0663">Pyridoxal phosphate</keyword>
<dbReference type="SUPFAM" id="SSF53850">
    <property type="entry name" value="Periplasmic binding protein-like II"/>
    <property type="match status" value="1"/>
</dbReference>
<feature type="domain" description="Prephenate/arogenate dehydrogenase" evidence="10">
    <location>
        <begin position="349"/>
        <end position="619"/>
    </location>
</feature>
<dbReference type="SUPFAM" id="SSF55021">
    <property type="entry name" value="ACT-like"/>
    <property type="match status" value="1"/>
</dbReference>
<dbReference type="GO" id="GO:0004664">
    <property type="term" value="F:prephenate dehydratase activity"/>
    <property type="evidence" value="ECO:0007669"/>
    <property type="project" value="InterPro"/>
</dbReference>
<dbReference type="InterPro" id="IPR015421">
    <property type="entry name" value="PyrdxlP-dep_Trfase_major"/>
</dbReference>
<dbReference type="InterPro" id="IPR050596">
    <property type="entry name" value="AspAT/PAT-like"/>
</dbReference>
<feature type="region of interest" description="Disordered" evidence="8">
    <location>
        <begin position="323"/>
        <end position="343"/>
    </location>
</feature>
<accession>A0A0D3KSB4</accession>
<dbReference type="Gene3D" id="3.90.1150.10">
    <property type="entry name" value="Aspartate Aminotransferase, domain 1"/>
    <property type="match status" value="1"/>
</dbReference>
<evidence type="ECO:0000256" key="6">
    <source>
        <dbReference type="ARBA" id="ARBA00023002"/>
    </source>
</evidence>
<dbReference type="HOGENOM" id="CLU_004330_0_0_1"/>
<dbReference type="InterPro" id="IPR045865">
    <property type="entry name" value="ACT-like_dom_sf"/>
</dbReference>
<dbReference type="InterPro" id="IPR015422">
    <property type="entry name" value="PyrdxlP-dep_Trfase_small"/>
</dbReference>
<dbReference type="InterPro" id="IPR015424">
    <property type="entry name" value="PyrdxlP-dep_Trfase"/>
</dbReference>
<dbReference type="Proteomes" id="UP000013827">
    <property type="component" value="Unassembled WGS sequence"/>
</dbReference>
<dbReference type="PANTHER" id="PTHR46383">
    <property type="entry name" value="ASPARTATE AMINOTRANSFERASE"/>
    <property type="match status" value="1"/>
</dbReference>
<dbReference type="GeneID" id="17283920"/>
<dbReference type="GO" id="GO:0006571">
    <property type="term" value="P:tyrosine biosynthetic process"/>
    <property type="evidence" value="ECO:0007669"/>
    <property type="project" value="InterPro"/>
</dbReference>
<reference evidence="11" key="2">
    <citation type="submission" date="2024-10" db="UniProtKB">
        <authorList>
            <consortium name="EnsemblProtists"/>
        </authorList>
    </citation>
    <scope>IDENTIFICATION</scope>
</reference>
<dbReference type="PROSITE" id="PS00858">
    <property type="entry name" value="PREPHENATE_DEHYDR_2"/>
    <property type="match status" value="1"/>
</dbReference>
<dbReference type="InterPro" id="IPR018528">
    <property type="entry name" value="Preph_deHydtase_CS"/>
</dbReference>
<evidence type="ECO:0000256" key="1">
    <source>
        <dbReference type="ARBA" id="ARBA00001933"/>
    </source>
</evidence>
<dbReference type="GO" id="GO:0070403">
    <property type="term" value="F:NAD+ binding"/>
    <property type="evidence" value="ECO:0007669"/>
    <property type="project" value="InterPro"/>
</dbReference>
<dbReference type="CDD" id="cd13631">
    <property type="entry name" value="PBP2_Ct-PDT_like"/>
    <property type="match status" value="1"/>
</dbReference>
<comment type="pathway">
    <text evidence="7">Amino-acid biosynthesis.</text>
</comment>
<dbReference type="eggNOG" id="KOG2797">
    <property type="taxonomic scope" value="Eukaryota"/>
</dbReference>
<keyword evidence="6" id="KW-0560">Oxidoreductase</keyword>
<dbReference type="InterPro" id="IPR004839">
    <property type="entry name" value="Aminotransferase_I/II_large"/>
</dbReference>
<evidence type="ECO:0000256" key="2">
    <source>
        <dbReference type="ARBA" id="ARBA00007441"/>
    </source>
</evidence>
<evidence type="ECO:0000256" key="3">
    <source>
        <dbReference type="ARBA" id="ARBA00022576"/>
    </source>
</evidence>
<dbReference type="PROSITE" id="PS51176">
    <property type="entry name" value="PDH_ADH"/>
    <property type="match status" value="1"/>
</dbReference>
<dbReference type="GO" id="GO:0008977">
    <property type="term" value="F:prephenate dehydrogenase (NAD+) activity"/>
    <property type="evidence" value="ECO:0007669"/>
    <property type="project" value="InterPro"/>
</dbReference>
<dbReference type="Gene3D" id="3.40.640.10">
    <property type="entry name" value="Type I PLP-dependent aspartate aminotransferase-like (Major domain)"/>
    <property type="match status" value="1"/>
</dbReference>
<dbReference type="Gene3D" id="3.40.190.10">
    <property type="entry name" value="Periplasmic binding protein-like II"/>
    <property type="match status" value="2"/>
</dbReference>
<dbReference type="PANTHER" id="PTHR46383:SF1">
    <property type="entry name" value="ASPARTATE AMINOTRANSFERASE"/>
    <property type="match status" value="1"/>
</dbReference>
<keyword evidence="3" id="KW-0032">Aminotransferase</keyword>
<dbReference type="CDD" id="cd04905">
    <property type="entry name" value="ACT_CM-PDT"/>
    <property type="match status" value="1"/>
</dbReference>
<evidence type="ECO:0000256" key="5">
    <source>
        <dbReference type="ARBA" id="ARBA00022898"/>
    </source>
</evidence>
<evidence type="ECO:0000256" key="8">
    <source>
        <dbReference type="SAM" id="MobiDB-lite"/>
    </source>
</evidence>
<dbReference type="InterPro" id="IPR036291">
    <property type="entry name" value="NAD(P)-bd_dom_sf"/>
</dbReference>
<dbReference type="PaxDb" id="2903-EOD38649"/>
<dbReference type="RefSeq" id="XP_005791078.1">
    <property type="nucleotide sequence ID" value="XM_005791021.1"/>
</dbReference>
<organism evidence="11 12">
    <name type="scientific">Emiliania huxleyi (strain CCMP1516)</name>
    <dbReference type="NCBI Taxonomy" id="280463"/>
    <lineage>
        <taxon>Eukaryota</taxon>
        <taxon>Haptista</taxon>
        <taxon>Haptophyta</taxon>
        <taxon>Prymnesiophyceae</taxon>
        <taxon>Isochrysidales</taxon>
        <taxon>Noelaerhabdaceae</taxon>
        <taxon>Emiliania</taxon>
    </lineage>
</organism>
<dbReference type="GO" id="GO:0004665">
    <property type="term" value="F:prephenate dehydrogenase (NADP+) activity"/>
    <property type="evidence" value="ECO:0007669"/>
    <property type="project" value="InterPro"/>
</dbReference>
<dbReference type="SUPFAM" id="SSF51735">
    <property type="entry name" value="NAD(P)-binding Rossmann-fold domains"/>
    <property type="match status" value="1"/>
</dbReference>
<evidence type="ECO:0008006" key="13">
    <source>
        <dbReference type="Google" id="ProtNLM"/>
    </source>
</evidence>
<dbReference type="EnsemblProtists" id="EOD38649">
    <property type="protein sequence ID" value="EOD38649"/>
    <property type="gene ID" value="EMIHUDRAFT_454633"/>
</dbReference>
<dbReference type="AlphaFoldDB" id="A0A0D3KSB4"/>
<dbReference type="Pfam" id="PF00155">
    <property type="entry name" value="Aminotran_1_2"/>
    <property type="match status" value="2"/>
</dbReference>
<feature type="domain" description="Prephenate dehydratase" evidence="9">
    <location>
        <begin position="5"/>
        <end position="187"/>
    </location>
</feature>
<dbReference type="InterPro" id="IPR046826">
    <property type="entry name" value="PDH_N"/>
</dbReference>
<keyword evidence="4" id="KW-0808">Transferase</keyword>
<evidence type="ECO:0000256" key="4">
    <source>
        <dbReference type="ARBA" id="ARBA00022679"/>
    </source>
</evidence>
<dbReference type="GO" id="GO:0030170">
    <property type="term" value="F:pyridoxal phosphate binding"/>
    <property type="evidence" value="ECO:0007669"/>
    <property type="project" value="InterPro"/>
</dbReference>
<feature type="compositionally biased region" description="Polar residues" evidence="8">
    <location>
        <begin position="326"/>
        <end position="335"/>
    </location>
</feature>
<dbReference type="InterPro" id="IPR003099">
    <property type="entry name" value="Prephen_DH"/>
</dbReference>
<protein>
    <recommendedName>
        <fullName evidence="13">Prephenate dehydratase</fullName>
    </recommendedName>
</protein>
<dbReference type="GO" id="GO:0008483">
    <property type="term" value="F:transaminase activity"/>
    <property type="evidence" value="ECO:0007669"/>
    <property type="project" value="UniProtKB-KW"/>
</dbReference>
<evidence type="ECO:0000256" key="7">
    <source>
        <dbReference type="ARBA" id="ARBA00029440"/>
    </source>
</evidence>
<dbReference type="GO" id="GO:0009094">
    <property type="term" value="P:L-phenylalanine biosynthetic process"/>
    <property type="evidence" value="ECO:0007669"/>
    <property type="project" value="InterPro"/>
</dbReference>
<dbReference type="eggNOG" id="KOG2380">
    <property type="taxonomic scope" value="Eukaryota"/>
</dbReference>
<evidence type="ECO:0000259" key="10">
    <source>
        <dbReference type="PROSITE" id="PS51176"/>
    </source>
</evidence>
<keyword evidence="12" id="KW-1185">Reference proteome</keyword>
<comment type="cofactor">
    <cofactor evidence="1">
        <name>pyridoxal 5'-phosphate</name>
        <dbReference type="ChEBI" id="CHEBI:597326"/>
    </cofactor>
</comment>
<dbReference type="CDD" id="cd00609">
    <property type="entry name" value="AAT_like"/>
    <property type="match status" value="1"/>
</dbReference>